<name>A0ABR2KT16_9EUKA</name>
<evidence type="ECO:0000256" key="1">
    <source>
        <dbReference type="ARBA" id="ARBA00005672"/>
    </source>
</evidence>
<sequence length="371" mass="41291">MSSNQKYDATVTPYAGLKACCRHITSRESASDKIQFAVGTAIVGKPNQIQIIEYDDIQVNIQCLQSLDHPDEIWWIACHPTEMDLMFTISSHESSQVSSTKLYRIPPQESLAAFGSPEHQQLELVSTFNTGDDKLCNRVMFLSNKSKCLISCENTLNIFDVERPDSPITTIKNTNENNNDDFGDEITASATDPLHTDIIASCNGSSVRLWDIRSGTVAQRINDSPQNCIFDISFNENKPWWACTGGSDGFLRCWDVRVSKPQCEFKASSHWVTRTVPSSSHEQLILAAGTDSKVRVINSSKFAFQNDGKLPDGEIVKSIRHDDSVYSATWSSNPWVFASVSYKGQVNICQLPTQIVDAILMGDDDDLTDED</sequence>
<organism evidence="5 6">
    <name type="scientific">Tritrichomonas musculus</name>
    <dbReference type="NCBI Taxonomy" id="1915356"/>
    <lineage>
        <taxon>Eukaryota</taxon>
        <taxon>Metamonada</taxon>
        <taxon>Parabasalia</taxon>
        <taxon>Tritrichomonadida</taxon>
        <taxon>Tritrichomonadidae</taxon>
        <taxon>Tritrichomonas</taxon>
    </lineage>
</organism>
<keyword evidence="6" id="KW-1185">Reference proteome</keyword>
<dbReference type="PANTHER" id="PTHR14205">
    <property type="entry name" value="WD-REPEAT PROTEIN"/>
    <property type="match status" value="1"/>
</dbReference>
<dbReference type="InterPro" id="IPR001680">
    <property type="entry name" value="WD40_rpt"/>
</dbReference>
<accession>A0ABR2KT16</accession>
<dbReference type="InterPro" id="IPR036322">
    <property type="entry name" value="WD40_repeat_dom_sf"/>
</dbReference>
<comment type="caution">
    <text evidence="5">The sequence shown here is derived from an EMBL/GenBank/DDBJ whole genome shotgun (WGS) entry which is preliminary data.</text>
</comment>
<dbReference type="Proteomes" id="UP001470230">
    <property type="component" value="Unassembled WGS sequence"/>
</dbReference>
<evidence type="ECO:0000256" key="2">
    <source>
        <dbReference type="ARBA" id="ARBA00022574"/>
    </source>
</evidence>
<feature type="domain" description="EIPR1-like beta-propeller" evidence="4">
    <location>
        <begin position="21"/>
        <end position="295"/>
    </location>
</feature>
<keyword evidence="2" id="KW-0853">WD repeat</keyword>
<dbReference type="PANTHER" id="PTHR14205:SF15">
    <property type="entry name" value="EARP AND GARP COMPLEX-INTERACTING PROTEIN 1"/>
    <property type="match status" value="1"/>
</dbReference>
<evidence type="ECO:0000313" key="6">
    <source>
        <dbReference type="Proteomes" id="UP001470230"/>
    </source>
</evidence>
<evidence type="ECO:0000313" key="5">
    <source>
        <dbReference type="EMBL" id="KAK8894277.1"/>
    </source>
</evidence>
<reference evidence="5 6" key="1">
    <citation type="submission" date="2024-04" db="EMBL/GenBank/DDBJ databases">
        <title>Tritrichomonas musculus Genome.</title>
        <authorList>
            <person name="Alves-Ferreira E."/>
            <person name="Grigg M."/>
            <person name="Lorenzi H."/>
            <person name="Galac M."/>
        </authorList>
    </citation>
    <scope>NUCLEOTIDE SEQUENCE [LARGE SCALE GENOMIC DNA]</scope>
    <source>
        <strain evidence="5 6">EAF2021</strain>
    </source>
</reference>
<proteinExistence type="inferred from homology"/>
<dbReference type="SMART" id="SM00320">
    <property type="entry name" value="WD40"/>
    <property type="match status" value="6"/>
</dbReference>
<evidence type="ECO:0000259" key="4">
    <source>
        <dbReference type="Pfam" id="PF23609"/>
    </source>
</evidence>
<dbReference type="Pfam" id="PF23609">
    <property type="entry name" value="Beta-prop_EIPR1"/>
    <property type="match status" value="1"/>
</dbReference>
<dbReference type="EMBL" id="JAPFFF010000003">
    <property type="protein sequence ID" value="KAK8894277.1"/>
    <property type="molecule type" value="Genomic_DNA"/>
</dbReference>
<dbReference type="InterPro" id="IPR059104">
    <property type="entry name" value="Beta-prop_EIPR1-like"/>
</dbReference>
<gene>
    <name evidence="5" type="ORF">M9Y10_022712</name>
</gene>
<dbReference type="SUPFAM" id="SSF50978">
    <property type="entry name" value="WD40 repeat-like"/>
    <property type="match status" value="1"/>
</dbReference>
<dbReference type="InterPro" id="IPR015943">
    <property type="entry name" value="WD40/YVTN_repeat-like_dom_sf"/>
</dbReference>
<comment type="similarity">
    <text evidence="1">Belongs to the WD repeat EIPR1 family.</text>
</comment>
<dbReference type="InterPro" id="IPR040323">
    <property type="entry name" value="EIPR1"/>
</dbReference>
<evidence type="ECO:0000256" key="3">
    <source>
        <dbReference type="ARBA" id="ARBA00022737"/>
    </source>
</evidence>
<protein>
    <recommendedName>
        <fullName evidence="4">EIPR1-like beta-propeller domain-containing protein</fullName>
    </recommendedName>
</protein>
<dbReference type="Gene3D" id="2.130.10.10">
    <property type="entry name" value="YVTN repeat-like/Quinoprotein amine dehydrogenase"/>
    <property type="match status" value="1"/>
</dbReference>
<keyword evidence="3" id="KW-0677">Repeat</keyword>